<dbReference type="InterPro" id="IPR026898">
    <property type="entry name" value="PrsW"/>
</dbReference>
<gene>
    <name evidence="3" type="ORF">IOE58_07385</name>
</gene>
<comment type="caution">
    <text evidence="3">The sequence shown here is derived from an EMBL/GenBank/DDBJ whole genome shotgun (WGS) entry which is preliminary data.</text>
</comment>
<keyword evidence="3" id="KW-0645">Protease</keyword>
<feature type="region of interest" description="Disordered" evidence="1">
    <location>
        <begin position="1"/>
        <end position="65"/>
    </location>
</feature>
<sequence length="477" mass="52322">MTTAAHAAVPTSGPARHPQWLRGGRVRRHSPVASQSIHPPQPKTEAPMSQPHYRDYGNPKAYDTSVRPTHGLTAARYAPAQIQRPDQAQPQSAWATQTRRVQEVSQHAKEVPVVSIATWLALIGMGLFTIIVLGAFFLSFVMNASSSPIWWPVTAFLAGISLLVIFGVILLADRWDPQPIPLLLIAVLWGAAVAAGSSFLLNSINGRIFYAVGGEGFATWAGPVISAPLVEETTKGLGLIVLMLLARRYFNGPLDGMIYGALIGGGFAFTENIIYYTRILEGAGAFGVVILFVMRGVLNIFGHAIYTSLTGVIMGYVVRKWGTIIGLLSFLVATWPGMFLHAVWNLFAAFEGLPVMIAMFAVKAFISLLWLIFIVVLIWDEARLTRVRLGDYANQGWLTHEEVDMLGTWKGRREAKNWAAQMNAKPLMKKFIRDSADLASVRQRLLADGANPKVVELEARLLSKLRSNREALLAAAR</sequence>
<evidence type="ECO:0000313" key="3">
    <source>
        <dbReference type="EMBL" id="MBE9404016.1"/>
    </source>
</evidence>
<feature type="transmembrane region" description="Helical" evidence="2">
    <location>
        <begin position="119"/>
        <end position="142"/>
    </location>
</feature>
<dbReference type="GO" id="GO:0008237">
    <property type="term" value="F:metallopeptidase activity"/>
    <property type="evidence" value="ECO:0007669"/>
    <property type="project" value="UniProtKB-KW"/>
</dbReference>
<feature type="transmembrane region" description="Helical" evidence="2">
    <location>
        <begin position="178"/>
        <end position="201"/>
    </location>
</feature>
<keyword evidence="3" id="KW-0482">Metalloprotease</keyword>
<evidence type="ECO:0000256" key="1">
    <source>
        <dbReference type="SAM" id="MobiDB-lite"/>
    </source>
</evidence>
<reference evidence="3 4" key="1">
    <citation type="submission" date="2020-10" db="EMBL/GenBank/DDBJ databases">
        <title>Draft genome and description of Brachybacterium epidermidis sp nov.</title>
        <authorList>
            <person name="Boxberger M."/>
            <person name="La Scola B."/>
        </authorList>
    </citation>
    <scope>NUCLEOTIDE SEQUENCE [LARGE SCALE GENOMIC DNA]</scope>
    <source>
        <strain evidence="3 4">Marseille-Q2903</strain>
    </source>
</reference>
<accession>A0ABR9W0P1</accession>
<dbReference type="PANTHER" id="PTHR36844">
    <property type="entry name" value="PROTEASE PRSW"/>
    <property type="match status" value="1"/>
</dbReference>
<keyword evidence="4" id="KW-1185">Reference proteome</keyword>
<proteinExistence type="predicted"/>
<keyword evidence="2" id="KW-0472">Membrane</keyword>
<protein>
    <submittedName>
        <fullName evidence="3">PrsW family intramembrane metalloprotease</fullName>
    </submittedName>
</protein>
<evidence type="ECO:0000256" key="2">
    <source>
        <dbReference type="SAM" id="Phobius"/>
    </source>
</evidence>
<feature type="transmembrane region" description="Helical" evidence="2">
    <location>
        <begin position="356"/>
        <end position="379"/>
    </location>
</feature>
<keyword evidence="2" id="KW-1133">Transmembrane helix</keyword>
<organism evidence="3 4">
    <name type="scientific">Brachybacterium epidermidis</name>
    <dbReference type="NCBI Taxonomy" id="2781983"/>
    <lineage>
        <taxon>Bacteria</taxon>
        <taxon>Bacillati</taxon>
        <taxon>Actinomycetota</taxon>
        <taxon>Actinomycetes</taxon>
        <taxon>Micrococcales</taxon>
        <taxon>Dermabacteraceae</taxon>
        <taxon>Brachybacterium</taxon>
    </lineage>
</organism>
<feature type="transmembrane region" description="Helical" evidence="2">
    <location>
        <begin position="149"/>
        <end position="172"/>
    </location>
</feature>
<dbReference type="PANTHER" id="PTHR36844:SF1">
    <property type="entry name" value="PROTEASE PRSW"/>
    <property type="match status" value="1"/>
</dbReference>
<keyword evidence="3" id="KW-0378">Hydrolase</keyword>
<keyword evidence="2" id="KW-0812">Transmembrane</keyword>
<name>A0ABR9W0P1_9MICO</name>
<feature type="transmembrane region" description="Helical" evidence="2">
    <location>
        <begin position="233"/>
        <end position="250"/>
    </location>
</feature>
<feature type="transmembrane region" description="Helical" evidence="2">
    <location>
        <begin position="257"/>
        <end position="277"/>
    </location>
</feature>
<feature type="transmembrane region" description="Helical" evidence="2">
    <location>
        <begin position="321"/>
        <end position="344"/>
    </location>
</feature>
<dbReference type="EMBL" id="JADEYR010000006">
    <property type="protein sequence ID" value="MBE9404016.1"/>
    <property type="molecule type" value="Genomic_DNA"/>
</dbReference>
<dbReference type="Proteomes" id="UP000644727">
    <property type="component" value="Unassembled WGS sequence"/>
</dbReference>
<evidence type="ECO:0000313" key="4">
    <source>
        <dbReference type="Proteomes" id="UP000644727"/>
    </source>
</evidence>
<dbReference type="Pfam" id="PF13367">
    <property type="entry name" value="PrsW-protease"/>
    <property type="match status" value="1"/>
</dbReference>